<evidence type="ECO:0000256" key="1">
    <source>
        <dbReference type="ARBA" id="ARBA00023015"/>
    </source>
</evidence>
<dbReference type="PANTHER" id="PTHR40661:SF1">
    <property type="entry name" value="HTH CRO_C1-TYPE DOMAIN-CONTAINING PROTEIN"/>
    <property type="match status" value="1"/>
</dbReference>
<reference evidence="5" key="1">
    <citation type="journal article" date="2021" name="Proc. Natl. Acad. Sci. U.S.A.">
        <title>A Catalog of Tens of Thousands of Viruses from Human Metagenomes Reveals Hidden Associations with Chronic Diseases.</title>
        <authorList>
            <person name="Tisza M.J."/>
            <person name="Buck C.B."/>
        </authorList>
    </citation>
    <scope>NUCLEOTIDE SEQUENCE</scope>
    <source>
        <strain evidence="5">CtzwE5</strain>
    </source>
</reference>
<evidence type="ECO:0000313" key="5">
    <source>
        <dbReference type="EMBL" id="DAE11075.1"/>
    </source>
</evidence>
<evidence type="ECO:0000259" key="4">
    <source>
        <dbReference type="PROSITE" id="PS50943"/>
    </source>
</evidence>
<dbReference type="InterPro" id="IPR039418">
    <property type="entry name" value="LexA-like"/>
</dbReference>
<dbReference type="SUPFAM" id="SSF51306">
    <property type="entry name" value="LexA/Signal peptidase"/>
    <property type="match status" value="1"/>
</dbReference>
<dbReference type="Gene3D" id="1.10.260.40">
    <property type="entry name" value="lambda repressor-like DNA-binding domains"/>
    <property type="match status" value="1"/>
</dbReference>
<dbReference type="Pfam" id="PF00717">
    <property type="entry name" value="Peptidase_S24"/>
    <property type="match status" value="1"/>
</dbReference>
<dbReference type="CDD" id="cd06529">
    <property type="entry name" value="S24_LexA-like"/>
    <property type="match status" value="1"/>
</dbReference>
<feature type="domain" description="HTH cro/C1-type" evidence="4">
    <location>
        <begin position="22"/>
        <end position="64"/>
    </location>
</feature>
<dbReference type="GO" id="GO:0003677">
    <property type="term" value="F:DNA binding"/>
    <property type="evidence" value="ECO:0007669"/>
    <property type="project" value="UniProtKB-KW"/>
</dbReference>
<dbReference type="InterPro" id="IPR010982">
    <property type="entry name" value="Lambda_DNA-bd_dom_sf"/>
</dbReference>
<proteinExistence type="predicted"/>
<keyword evidence="3" id="KW-0804">Transcription</keyword>
<dbReference type="InterPro" id="IPR036286">
    <property type="entry name" value="LexA/Signal_pep-like_sf"/>
</dbReference>
<evidence type="ECO:0000256" key="3">
    <source>
        <dbReference type="ARBA" id="ARBA00023163"/>
    </source>
</evidence>
<dbReference type="PROSITE" id="PS50943">
    <property type="entry name" value="HTH_CROC1"/>
    <property type="match status" value="1"/>
</dbReference>
<dbReference type="InterPro" id="IPR001387">
    <property type="entry name" value="Cro/C1-type_HTH"/>
</dbReference>
<dbReference type="CDD" id="cd00093">
    <property type="entry name" value="HTH_XRE"/>
    <property type="match status" value="1"/>
</dbReference>
<dbReference type="PANTHER" id="PTHR40661">
    <property type="match status" value="1"/>
</dbReference>
<dbReference type="EMBL" id="BK015525">
    <property type="protein sequence ID" value="DAE11075.1"/>
    <property type="molecule type" value="Genomic_DNA"/>
</dbReference>
<keyword evidence="1" id="KW-0805">Transcription regulation</keyword>
<dbReference type="SUPFAM" id="SSF47413">
    <property type="entry name" value="lambda repressor-like DNA-binding domains"/>
    <property type="match status" value="1"/>
</dbReference>
<accession>A0A8S5PX32</accession>
<protein>
    <submittedName>
        <fullName evidence="5">Repressor protein CI</fullName>
    </submittedName>
</protein>
<dbReference type="Pfam" id="PF01381">
    <property type="entry name" value="HTH_3"/>
    <property type="match status" value="1"/>
</dbReference>
<evidence type="ECO:0000256" key="2">
    <source>
        <dbReference type="ARBA" id="ARBA00023125"/>
    </source>
</evidence>
<organism evidence="5">
    <name type="scientific">Myoviridae sp. ctzwE5</name>
    <dbReference type="NCBI Taxonomy" id="2825214"/>
    <lineage>
        <taxon>Viruses</taxon>
        <taxon>Duplodnaviria</taxon>
        <taxon>Heunggongvirae</taxon>
        <taxon>Uroviricota</taxon>
        <taxon>Caudoviricetes</taxon>
    </lineage>
</organism>
<keyword evidence="2" id="KW-0238">DNA-binding</keyword>
<dbReference type="InterPro" id="IPR015927">
    <property type="entry name" value="Peptidase_S24_S26A/B/C"/>
</dbReference>
<name>A0A8S5PX32_9CAUD</name>
<sequence>MKNPITAHRLSTALSNANMIPQELANASGVSKASISQYLNGSHSPSNISSGKMAKILNVNPVWLMGFDVPMLVPDKDVSNKSTQKGLTVNVLGRVAAGIPIEAITDIVDQEEISEDLAKTGEFFGLRIQGNSMEPDIHNGDTVIVKKQDDAESNEIVIALINGNDGVCKRLKKYAESIALVSINPDYEPMYFNQDEIDNTPVRIIGKVVELRRKL</sequence>
<dbReference type="Gene3D" id="2.10.109.10">
    <property type="entry name" value="Umud Fragment, subunit A"/>
    <property type="match status" value="1"/>
</dbReference>
<dbReference type="SMART" id="SM00530">
    <property type="entry name" value="HTH_XRE"/>
    <property type="match status" value="1"/>
</dbReference>